<organism evidence="2 3">
    <name type="scientific">Vibrio stylophorae</name>
    <dbReference type="NCBI Taxonomy" id="659351"/>
    <lineage>
        <taxon>Bacteria</taxon>
        <taxon>Pseudomonadati</taxon>
        <taxon>Pseudomonadota</taxon>
        <taxon>Gammaproteobacteria</taxon>
        <taxon>Vibrionales</taxon>
        <taxon>Vibrionaceae</taxon>
        <taxon>Vibrio</taxon>
    </lineage>
</organism>
<evidence type="ECO:0000313" key="2">
    <source>
        <dbReference type="EMBL" id="CAH0533331.1"/>
    </source>
</evidence>
<dbReference type="RefSeq" id="WP_237465710.1">
    <property type="nucleotide sequence ID" value="NZ_CAKLDI010000001.1"/>
</dbReference>
<reference evidence="2" key="1">
    <citation type="submission" date="2021-11" db="EMBL/GenBank/DDBJ databases">
        <authorList>
            <person name="Rodrigo-Torres L."/>
            <person name="Arahal R. D."/>
            <person name="Lucena T."/>
        </authorList>
    </citation>
    <scope>NUCLEOTIDE SEQUENCE</scope>
    <source>
        <strain evidence="2">CECT 7929</strain>
    </source>
</reference>
<dbReference type="Pfam" id="PF11932">
    <property type="entry name" value="DUF3450"/>
    <property type="match status" value="1"/>
</dbReference>
<dbReference type="EMBL" id="CAKLDI010000001">
    <property type="protein sequence ID" value="CAH0533331.1"/>
    <property type="molecule type" value="Genomic_DNA"/>
</dbReference>
<name>A0ABM8ZSN9_9VIBR</name>
<accession>A0ABM8ZSN9</accession>
<sequence length="250" mass="28789">MRIRHILWPLLGLLSISSPALANVKQAQQEAQSGLSHSAQQQNTIDHLEDERSQLYFELSALNRQISQLETYNAHLQTMVEDQQQTLKAQVQKQQEIAELKRALVPLMYEMLSTLDQFYQQDVPFLPDERRQRMASLQQMMARSDVSDGEKLRRILQAYNIELEYGQTISQYAGDLNIDQNKLRVVYTRVGRIALLAHVADMSKAWWFDGNSWQPLSRDGIESIQILSAQLERRGLPQMVALPLMEASHD</sequence>
<comment type="caution">
    <text evidence="2">The sequence shown here is derived from an EMBL/GenBank/DDBJ whole genome shotgun (WGS) entry which is preliminary data.</text>
</comment>
<keyword evidence="1" id="KW-0732">Signal</keyword>
<protein>
    <recommendedName>
        <fullName evidence="4">DUF3450 domain-containing protein</fullName>
    </recommendedName>
</protein>
<evidence type="ECO:0000313" key="3">
    <source>
        <dbReference type="Proteomes" id="UP000838672"/>
    </source>
</evidence>
<dbReference type="PIRSF" id="PIRSF028069">
    <property type="entry name" value="UCP028069"/>
    <property type="match status" value="1"/>
</dbReference>
<feature type="signal peptide" evidence="1">
    <location>
        <begin position="1"/>
        <end position="22"/>
    </location>
</feature>
<proteinExistence type="predicted"/>
<dbReference type="InterPro" id="IPR016866">
    <property type="entry name" value="UCP028069"/>
</dbReference>
<evidence type="ECO:0000256" key="1">
    <source>
        <dbReference type="SAM" id="SignalP"/>
    </source>
</evidence>
<gene>
    <name evidence="2" type="ORF">VST7929_01197</name>
</gene>
<evidence type="ECO:0008006" key="4">
    <source>
        <dbReference type="Google" id="ProtNLM"/>
    </source>
</evidence>
<feature type="chain" id="PRO_5046686493" description="DUF3450 domain-containing protein" evidence="1">
    <location>
        <begin position="23"/>
        <end position="250"/>
    </location>
</feature>
<keyword evidence="3" id="KW-1185">Reference proteome</keyword>
<dbReference type="Proteomes" id="UP000838672">
    <property type="component" value="Unassembled WGS sequence"/>
</dbReference>